<keyword evidence="1" id="KW-0547">Nucleotide-binding</keyword>
<dbReference type="GO" id="GO:0003676">
    <property type="term" value="F:nucleic acid binding"/>
    <property type="evidence" value="ECO:0007669"/>
    <property type="project" value="InterPro"/>
</dbReference>
<reference evidence="5" key="2">
    <citation type="submission" date="2020-09" db="EMBL/GenBank/DDBJ databases">
        <authorList>
            <person name="Sun Q."/>
            <person name="Ohkuma M."/>
        </authorList>
    </citation>
    <scope>NUCLEOTIDE SEQUENCE</scope>
    <source>
        <strain evidence="5">JCM 18487</strain>
    </source>
</reference>
<dbReference type="Pfam" id="PF00270">
    <property type="entry name" value="DEAD"/>
    <property type="match status" value="1"/>
</dbReference>
<dbReference type="AlphaFoldDB" id="A0A917K3F5"/>
<dbReference type="GO" id="GO:0005524">
    <property type="term" value="F:ATP binding"/>
    <property type="evidence" value="ECO:0007669"/>
    <property type="project" value="UniProtKB-KW"/>
</dbReference>
<accession>A0A917K3F5</accession>
<organism evidence="5 6">
    <name type="scientific">Alicyclobacillus cellulosilyticus</name>
    <dbReference type="NCBI Taxonomy" id="1003997"/>
    <lineage>
        <taxon>Bacteria</taxon>
        <taxon>Bacillati</taxon>
        <taxon>Bacillota</taxon>
        <taxon>Bacilli</taxon>
        <taxon>Bacillales</taxon>
        <taxon>Alicyclobacillaceae</taxon>
        <taxon>Alicyclobacillus</taxon>
    </lineage>
</organism>
<dbReference type="InterPro" id="IPR027417">
    <property type="entry name" value="P-loop_NTPase"/>
</dbReference>
<feature type="domain" description="Helicase C-terminal" evidence="4">
    <location>
        <begin position="267"/>
        <end position="448"/>
    </location>
</feature>
<reference evidence="5" key="1">
    <citation type="journal article" date="2014" name="Int. J. Syst. Evol. Microbiol.">
        <title>Complete genome sequence of Corynebacterium casei LMG S-19264T (=DSM 44701T), isolated from a smear-ripened cheese.</title>
        <authorList>
            <consortium name="US DOE Joint Genome Institute (JGI-PGF)"/>
            <person name="Walter F."/>
            <person name="Albersmeier A."/>
            <person name="Kalinowski J."/>
            <person name="Ruckert C."/>
        </authorList>
    </citation>
    <scope>NUCLEOTIDE SEQUENCE</scope>
    <source>
        <strain evidence="5">JCM 18487</strain>
    </source>
</reference>
<evidence type="ECO:0000256" key="2">
    <source>
        <dbReference type="ARBA" id="ARBA00022840"/>
    </source>
</evidence>
<dbReference type="SMART" id="SM00490">
    <property type="entry name" value="HELICc"/>
    <property type="match status" value="1"/>
</dbReference>
<dbReference type="InterPro" id="IPR011545">
    <property type="entry name" value="DEAD/DEAH_box_helicase_dom"/>
</dbReference>
<dbReference type="Proteomes" id="UP000637695">
    <property type="component" value="Unassembled WGS sequence"/>
</dbReference>
<evidence type="ECO:0000256" key="1">
    <source>
        <dbReference type="ARBA" id="ARBA00022741"/>
    </source>
</evidence>
<dbReference type="GO" id="GO:0006289">
    <property type="term" value="P:nucleotide-excision repair"/>
    <property type="evidence" value="ECO:0007669"/>
    <property type="project" value="TreeGrafter"/>
</dbReference>
<keyword evidence="2" id="KW-0067">ATP-binding</keyword>
<evidence type="ECO:0008006" key="7">
    <source>
        <dbReference type="Google" id="ProtNLM"/>
    </source>
</evidence>
<dbReference type="RefSeq" id="WP_188880713.1">
    <property type="nucleotide sequence ID" value="NZ_BMOY01000003.1"/>
</dbReference>
<keyword evidence="6" id="KW-1185">Reference proteome</keyword>
<dbReference type="Gene3D" id="3.40.50.300">
    <property type="entry name" value="P-loop containing nucleotide triphosphate hydrolases"/>
    <property type="match status" value="2"/>
</dbReference>
<protein>
    <recommendedName>
        <fullName evidence="7">DEAD/DEAH box helicase</fullName>
    </recommendedName>
</protein>
<dbReference type="Pfam" id="PF00271">
    <property type="entry name" value="Helicase_C"/>
    <property type="match status" value="1"/>
</dbReference>
<evidence type="ECO:0000259" key="4">
    <source>
        <dbReference type="PROSITE" id="PS51194"/>
    </source>
</evidence>
<comment type="caution">
    <text evidence="5">The sequence shown here is derived from an EMBL/GenBank/DDBJ whole genome shotgun (WGS) entry which is preliminary data.</text>
</comment>
<dbReference type="SUPFAM" id="SSF52540">
    <property type="entry name" value="P-loop containing nucleoside triphosphate hydrolases"/>
    <property type="match status" value="1"/>
</dbReference>
<dbReference type="GO" id="GO:0043138">
    <property type="term" value="F:3'-5' DNA helicase activity"/>
    <property type="evidence" value="ECO:0007669"/>
    <property type="project" value="TreeGrafter"/>
</dbReference>
<dbReference type="PROSITE" id="PS51192">
    <property type="entry name" value="HELICASE_ATP_BIND_1"/>
    <property type="match status" value="1"/>
</dbReference>
<dbReference type="InterPro" id="IPR014001">
    <property type="entry name" value="Helicase_ATP-bd"/>
</dbReference>
<dbReference type="EMBL" id="BMOY01000003">
    <property type="protein sequence ID" value="GGI96499.1"/>
    <property type="molecule type" value="Genomic_DNA"/>
</dbReference>
<dbReference type="PANTHER" id="PTHR47957">
    <property type="entry name" value="ATP-DEPENDENT HELICASE HRQ1"/>
    <property type="match status" value="1"/>
</dbReference>
<gene>
    <name evidence="5" type="ORF">GCM10010885_02790</name>
</gene>
<dbReference type="SMART" id="SM00487">
    <property type="entry name" value="DEXDc"/>
    <property type="match status" value="1"/>
</dbReference>
<evidence type="ECO:0000313" key="5">
    <source>
        <dbReference type="EMBL" id="GGI96499.1"/>
    </source>
</evidence>
<dbReference type="PROSITE" id="PS51194">
    <property type="entry name" value="HELICASE_CTER"/>
    <property type="match status" value="1"/>
</dbReference>
<dbReference type="InterPro" id="IPR001650">
    <property type="entry name" value="Helicase_C-like"/>
</dbReference>
<evidence type="ECO:0000259" key="3">
    <source>
        <dbReference type="PROSITE" id="PS51192"/>
    </source>
</evidence>
<proteinExistence type="predicted"/>
<evidence type="ECO:0000313" key="6">
    <source>
        <dbReference type="Proteomes" id="UP000637695"/>
    </source>
</evidence>
<sequence length="890" mass="100607">MDHVYRQLGWHLNYRHSLPGRPAEYRSIEDLYPNNHIRSYIVNSFPQGLYHHQYEGFRRFLKSENVCLTTGTASGKSALFYLTGIETLVRDSEARVLAIYPLKALGTEQVERWKSAIEAAGLKFPVARIDGSIQPEQRTSILRNCRILITTPDVLHAWMLFKLNDPAIRRFLEHLRLIIVDEVHTYTGVFGSNAAYLFRRIAHVCAQLGGDYRYVAASATIRDPDNHLHELFGEPFSLIGPELDSSPKYPIAIDMVTPPGNNDFFSEVSALLQRLAADHSTRFLAFVDSRKQTEMLSSILARGSGNEEEGVDGSETDEVAASIEANVPLERFDPLERLDILPYRAGYEEHDRNTIQSRLSSGRVRGVISTSALELGIDIPDLDIAVLIGVPSSSTSFYQRIGRIGRHRPGRVVLINSGSVLDSTVFHRPEELLTRPLAEGALYLENPRIQYIHALCLARPGGEHDAAYGQTNADPASISLTDRVIWPNGFVELCNSERLGQVPRELQQMKMEAGDQPNLVFPLRDVETQFKVQLVQGPHREQLGQLSHAQALREAYPGAVYYYATRPYRVYKIMMHQKTIQVRHESRYFTAPIQLPTLVYPSFSEERIYQAKRYGALIGVEADVQINESVVGVKERRGSKEIKAEYPLGPLSGIASVYYDRSRFTRLYFTTGVVLSHPALNSDGVKVETLAKLLYEAFFIVLPYERRDIGIAFDKHRTHLPDIPAGSRFICLYDQTYGSLRLSGRLLEDDVMTKVIREMHELARVWPDLELTEPTMQALRALLRDSGARPEPYFILAPSHDTGLTEGSRKRIIRPGSLGIALYNENELFEVVKVFFSPKTGLTYKGFYPERVRESANGVDVFWPVDAIAEIPGVTKFAWYDEETGEIMEE</sequence>
<feature type="domain" description="Helicase ATP-binding" evidence="3">
    <location>
        <begin position="57"/>
        <end position="239"/>
    </location>
</feature>
<dbReference type="GO" id="GO:0036297">
    <property type="term" value="P:interstrand cross-link repair"/>
    <property type="evidence" value="ECO:0007669"/>
    <property type="project" value="TreeGrafter"/>
</dbReference>
<dbReference type="PANTHER" id="PTHR47957:SF3">
    <property type="entry name" value="ATP-DEPENDENT HELICASE HRQ1"/>
    <property type="match status" value="1"/>
</dbReference>
<name>A0A917K3F5_9BACL</name>